<feature type="region of interest" description="Disordered" evidence="5">
    <location>
        <begin position="370"/>
        <end position="390"/>
    </location>
</feature>
<dbReference type="GO" id="GO:0009236">
    <property type="term" value="P:cobalamin biosynthetic process"/>
    <property type="evidence" value="ECO:0007669"/>
    <property type="project" value="UniProtKB-KW"/>
</dbReference>
<dbReference type="InterPro" id="IPR029062">
    <property type="entry name" value="Class_I_gatase-like"/>
</dbReference>
<dbReference type="STRING" id="445709.ABW99_16670"/>
<dbReference type="KEGG" id="ptx:ABW99_16670"/>
<keyword evidence="8" id="KW-1185">Reference proteome</keyword>
<reference evidence="8" key="1">
    <citation type="submission" date="2015-06" db="EMBL/GenBank/DDBJ databases">
        <authorList>
            <person name="Lim Y.L."/>
            <person name="Ee R."/>
            <person name="Yong D."/>
            <person name="How K.Y."/>
            <person name="Yin W.F."/>
            <person name="Chan K.G."/>
        </authorList>
    </citation>
    <scope>NUCLEOTIDE SEQUENCE [LARGE SCALE GENOMIC DNA]</scope>
    <source>
        <strain evidence="8">DSM 25325</strain>
    </source>
</reference>
<dbReference type="CDD" id="cd01653">
    <property type="entry name" value="GATase1"/>
    <property type="match status" value="1"/>
</dbReference>
<keyword evidence="3" id="KW-0169">Cobalamin biosynthesis</keyword>
<dbReference type="AlphaFoldDB" id="A0A0G3EU99"/>
<accession>A0A0G3EU99</accession>
<dbReference type="Gene3D" id="3.40.50.880">
    <property type="match status" value="1"/>
</dbReference>
<dbReference type="Proteomes" id="UP000036700">
    <property type="component" value="Chromosome"/>
</dbReference>
<sequence>MSRGPEDARRTFVMPADMLALRWGDNAQGCVLAVLAHRLAARGCAVHVMREDVAGLRAGDYVVAASGPVRRAIAASGIESVDLAGDRARELLDKADAVHVPRIAIFGGAACAYPYLGYYAHSLASLGLPFDVLDGAPVAAGALDAYDLLMLPGGFETWGLDRNEDTPGIDRAIRRFIARGGACIASCGGAFYLSEGRPHWLGVAQASPRYSHEYLRSGAGLVSIELEPGPLARGCAPLVEMPYYHGPIYEAVRSPTRSAARFCALTLPARLPIDNPLDAARFAAEMAGKAAILLGGAQSDGAPRAVLFSPHPEMGDVVRKYIALERYVSAYLPIRGEAVMTQTLDFYEPNDSPSFRLILNAVQLLCTGRAPAAPQPDTTAGESSEPSGWPDARRRLLTAAHEALERLVPADDAMGRLLRREITRLRALALSLAEAAAPPSGAGGALRVLEDAGAGLAAAGPPGTDTRALAQGLLAVELPLRFLEALARQTRCDAGLTLGVD</sequence>
<organism evidence="7 8">
    <name type="scientific">Pandoraea thiooxydans</name>
    <dbReference type="NCBI Taxonomy" id="445709"/>
    <lineage>
        <taxon>Bacteria</taxon>
        <taxon>Pseudomonadati</taxon>
        <taxon>Pseudomonadota</taxon>
        <taxon>Betaproteobacteria</taxon>
        <taxon>Burkholderiales</taxon>
        <taxon>Burkholderiaceae</taxon>
        <taxon>Pandoraea</taxon>
    </lineage>
</organism>
<keyword evidence="4" id="KW-0315">Glutamine amidotransferase</keyword>
<evidence type="ECO:0000256" key="3">
    <source>
        <dbReference type="ARBA" id="ARBA00022573"/>
    </source>
</evidence>
<feature type="domain" description="CobB/CobQ-like glutamine amidotransferase" evidence="6">
    <location>
        <begin position="139"/>
        <end position="196"/>
    </location>
</feature>
<dbReference type="Pfam" id="PF07685">
    <property type="entry name" value="GATase_3"/>
    <property type="match status" value="1"/>
</dbReference>
<evidence type="ECO:0000256" key="4">
    <source>
        <dbReference type="ARBA" id="ARBA00022962"/>
    </source>
</evidence>
<evidence type="ECO:0000256" key="2">
    <source>
        <dbReference type="ARBA" id="ARBA00006205"/>
    </source>
</evidence>
<dbReference type="GO" id="GO:0003824">
    <property type="term" value="F:catalytic activity"/>
    <property type="evidence" value="ECO:0007669"/>
    <property type="project" value="InterPro"/>
</dbReference>
<evidence type="ECO:0000256" key="1">
    <source>
        <dbReference type="ARBA" id="ARBA00004953"/>
    </source>
</evidence>
<evidence type="ECO:0000313" key="7">
    <source>
        <dbReference type="EMBL" id="AKJ69599.1"/>
    </source>
</evidence>
<evidence type="ECO:0000313" key="8">
    <source>
        <dbReference type="Proteomes" id="UP000036700"/>
    </source>
</evidence>
<protein>
    <recommendedName>
        <fullName evidence="6">CobB/CobQ-like glutamine amidotransferase domain-containing protein</fullName>
    </recommendedName>
</protein>
<comment type="pathway">
    <text evidence="1">Cofactor biosynthesis; adenosylcobalamin biosynthesis.</text>
</comment>
<dbReference type="PATRIC" id="fig|445709.3.peg.3521"/>
<proteinExistence type="inferred from homology"/>
<dbReference type="SUPFAM" id="SSF52317">
    <property type="entry name" value="Class I glutamine amidotransferase-like"/>
    <property type="match status" value="1"/>
</dbReference>
<dbReference type="OrthoDB" id="8627407at2"/>
<feature type="compositionally biased region" description="Polar residues" evidence="5">
    <location>
        <begin position="376"/>
        <end position="386"/>
    </location>
</feature>
<evidence type="ECO:0000256" key="5">
    <source>
        <dbReference type="SAM" id="MobiDB-lite"/>
    </source>
</evidence>
<name>A0A0G3EU99_9BURK</name>
<dbReference type="EMBL" id="CP011568">
    <property type="protein sequence ID" value="AKJ69599.1"/>
    <property type="molecule type" value="Genomic_DNA"/>
</dbReference>
<gene>
    <name evidence="7" type="ORF">ABW99_16670</name>
</gene>
<comment type="similarity">
    <text evidence="2">Belongs to the CobB/CobQ family. CobQ subfamily.</text>
</comment>
<evidence type="ECO:0000259" key="6">
    <source>
        <dbReference type="Pfam" id="PF07685"/>
    </source>
</evidence>
<dbReference type="InterPro" id="IPR011698">
    <property type="entry name" value="GATase_3"/>
</dbReference>